<accession>A0ABR1AUG4</accession>
<evidence type="ECO:0000256" key="7">
    <source>
        <dbReference type="SAM" id="Phobius"/>
    </source>
</evidence>
<comment type="similarity">
    <text evidence="5">Belongs to the anion channel-forming bestrophin (TC 1.A.46) family. Calcium-sensitive chloride channel subfamily.</text>
</comment>
<name>A0ABR1AUG4_POLSC</name>
<evidence type="ECO:0000256" key="4">
    <source>
        <dbReference type="ARBA" id="ARBA00023136"/>
    </source>
</evidence>
<feature type="compositionally biased region" description="Low complexity" evidence="6">
    <location>
        <begin position="453"/>
        <end position="464"/>
    </location>
</feature>
<dbReference type="EMBL" id="JAWJWF010000045">
    <property type="protein sequence ID" value="KAK6627381.1"/>
    <property type="molecule type" value="Genomic_DNA"/>
</dbReference>
<feature type="region of interest" description="Disordered" evidence="6">
    <location>
        <begin position="431"/>
        <end position="471"/>
    </location>
</feature>
<evidence type="ECO:0000313" key="9">
    <source>
        <dbReference type="Proteomes" id="UP001359485"/>
    </source>
</evidence>
<feature type="region of interest" description="Disordered" evidence="6">
    <location>
        <begin position="359"/>
        <end position="416"/>
    </location>
</feature>
<organism evidence="8 9">
    <name type="scientific">Polyplax serrata</name>
    <name type="common">Common mouse louse</name>
    <dbReference type="NCBI Taxonomy" id="468196"/>
    <lineage>
        <taxon>Eukaryota</taxon>
        <taxon>Metazoa</taxon>
        <taxon>Ecdysozoa</taxon>
        <taxon>Arthropoda</taxon>
        <taxon>Hexapoda</taxon>
        <taxon>Insecta</taxon>
        <taxon>Pterygota</taxon>
        <taxon>Neoptera</taxon>
        <taxon>Paraneoptera</taxon>
        <taxon>Psocodea</taxon>
        <taxon>Troctomorpha</taxon>
        <taxon>Phthiraptera</taxon>
        <taxon>Anoplura</taxon>
        <taxon>Polyplacidae</taxon>
        <taxon>Polyplax</taxon>
    </lineage>
</organism>
<comment type="caution">
    <text evidence="8">The sequence shown here is derived from an EMBL/GenBank/DDBJ whole genome shotgun (WGS) entry which is preliminary data.</text>
</comment>
<keyword evidence="3 7" id="KW-1133">Transmembrane helix</keyword>
<feature type="transmembrane region" description="Helical" evidence="7">
    <location>
        <begin position="6"/>
        <end position="26"/>
    </location>
</feature>
<dbReference type="PANTHER" id="PTHR10736">
    <property type="entry name" value="BESTROPHIN"/>
    <property type="match status" value="1"/>
</dbReference>
<feature type="transmembrane region" description="Helical" evidence="7">
    <location>
        <begin position="243"/>
        <end position="261"/>
    </location>
</feature>
<feature type="region of interest" description="Disordered" evidence="6">
    <location>
        <begin position="849"/>
        <end position="883"/>
    </location>
</feature>
<evidence type="ECO:0000256" key="1">
    <source>
        <dbReference type="ARBA" id="ARBA00004370"/>
    </source>
</evidence>
<comment type="subcellular location">
    <subcellularLocation>
        <location evidence="1">Membrane</location>
    </subcellularLocation>
</comment>
<feature type="compositionally biased region" description="Low complexity" evidence="6">
    <location>
        <begin position="854"/>
        <end position="866"/>
    </location>
</feature>
<protein>
    <recommendedName>
        <fullName evidence="10">Bestrophin homolog</fullName>
    </recommendedName>
</protein>
<dbReference type="InterPro" id="IPR000615">
    <property type="entry name" value="Bestrophin"/>
</dbReference>
<dbReference type="Proteomes" id="UP001359485">
    <property type="component" value="Unassembled WGS sequence"/>
</dbReference>
<evidence type="ECO:0000256" key="2">
    <source>
        <dbReference type="ARBA" id="ARBA00022692"/>
    </source>
</evidence>
<gene>
    <name evidence="8" type="ORF">RUM44_009858</name>
</gene>
<evidence type="ECO:0008006" key="10">
    <source>
        <dbReference type="Google" id="ProtNLM"/>
    </source>
</evidence>
<feature type="compositionally biased region" description="Low complexity" evidence="6">
    <location>
        <begin position="707"/>
        <end position="724"/>
    </location>
</feature>
<sequence length="883" mass="98190">MSLHCQVYGDLIPVSFVLGFYVSVVIKRWWDQYLCLPWPDNLALFVSSLVHGQVTFQQISQEEDHGSPCKVFLSCSLPQDERGRIMRRTIMRYVNLSLLLTLRMISPRVKKRFPTLDHVVEAGWMLPGEKKIFEDLEHKTPHTKYWMPLVWAGGIVTRARKENRIKDDFALKTLIDELNIFRGGCGGMLNYDWISIPLVYTQLILSPGGWLQVVTLAVYVFFLSTLMGNQYLDPSKGYAKHQIDLFLPVFTFLQFFFYMGWLKVAESLVNPFGEDDDDFELNWLLDRNLQISYVIVDEMHQEHPEMLKDQYWDEVFPVELPYTAAAKQYQTGPPQHSAEEVEVPSHQAEFMPLDSVVEDKMEESGSESGEDIDIQMEHPSVQRGETHPMKIKRRSRTSSRGTTSASEQSSLSSKGKSSVLNLLSRIFHHKRSSKEEVNQLGSSASLRSRRGNRSTSRISSVSHSMAPSRSSFVKESIPYNDFQLEVFTMSDLDIPNSGLGVPEGLEHKSVDVSRSSLHTNGNKTDAGREIGDTIELEPTKLTEHGFKKESKIPYSSVPQNIDKKEISPNQIFPTDFCKRESIARVVVQSNSPVYHVFAPVNSTAFVPSVKFPLVTEPAKNFDVKLPTDPIDCKDGKEVNRFTTEMCPESLITILPPAEAPRFGVSNDPSEKQISEKGVVGSPLAHSTASLSYLGSFLNAGSMPGFETAAASPPKATSSSTVKPPVVQTYFNSPSSYTESTESKDDSVPPLEIPLIAVNDLTVNLSSDVNATGVVVSDGVIESVTTYTDTLTGDTINLSKVEELELSAPDPSTPSAAIPVPALSQAHATSVDLEIGRRPMMHELEPIIEHRDEGTSSLGSSISELNSAPSLSSDNKKVEVREKT</sequence>
<dbReference type="InterPro" id="IPR021134">
    <property type="entry name" value="Bestrophin-like"/>
</dbReference>
<evidence type="ECO:0000256" key="6">
    <source>
        <dbReference type="SAM" id="MobiDB-lite"/>
    </source>
</evidence>
<evidence type="ECO:0000256" key="3">
    <source>
        <dbReference type="ARBA" id="ARBA00022989"/>
    </source>
</evidence>
<proteinExistence type="inferred from homology"/>
<feature type="compositionally biased region" description="Low complexity" evidence="6">
    <location>
        <begin position="398"/>
        <end position="416"/>
    </location>
</feature>
<feature type="compositionally biased region" description="Basic and acidic residues" evidence="6">
    <location>
        <begin position="873"/>
        <end position="883"/>
    </location>
</feature>
<reference evidence="8 9" key="1">
    <citation type="submission" date="2023-09" db="EMBL/GenBank/DDBJ databases">
        <title>Genomes of two closely related lineages of the louse Polyplax serrata with different host specificities.</title>
        <authorList>
            <person name="Martinu J."/>
            <person name="Tarabai H."/>
            <person name="Stefka J."/>
            <person name="Hypsa V."/>
        </authorList>
    </citation>
    <scope>NUCLEOTIDE SEQUENCE [LARGE SCALE GENOMIC DNA]</scope>
    <source>
        <strain evidence="8">98ZLc_SE</strain>
    </source>
</reference>
<keyword evidence="2 7" id="KW-0812">Transmembrane</keyword>
<feature type="region of interest" description="Disordered" evidence="6">
    <location>
        <begin position="707"/>
        <end position="726"/>
    </location>
</feature>
<evidence type="ECO:0000313" key="8">
    <source>
        <dbReference type="EMBL" id="KAK6627381.1"/>
    </source>
</evidence>
<keyword evidence="4 7" id="KW-0472">Membrane</keyword>
<keyword evidence="9" id="KW-1185">Reference proteome</keyword>
<evidence type="ECO:0000256" key="5">
    <source>
        <dbReference type="ARBA" id="ARBA00034769"/>
    </source>
</evidence>
<dbReference type="PANTHER" id="PTHR10736:SF65">
    <property type="entry name" value="BESTROPHIN 1, ISOFORM C-RELATED"/>
    <property type="match status" value="1"/>
</dbReference>
<dbReference type="Pfam" id="PF01062">
    <property type="entry name" value="Bestrophin"/>
    <property type="match status" value="1"/>
</dbReference>
<feature type="compositionally biased region" description="Acidic residues" evidence="6">
    <location>
        <begin position="364"/>
        <end position="374"/>
    </location>
</feature>
<feature type="transmembrane region" description="Helical" evidence="7">
    <location>
        <begin position="198"/>
        <end position="222"/>
    </location>
</feature>